<organism evidence="2">
    <name type="scientific">Streptomyces ambofaciens (strain ATCC 23877 / 3486 / DSM 40053 / JCM 4204 / NBRC 12836 / NRRL B-2516)</name>
    <dbReference type="NCBI Taxonomy" id="278992"/>
    <lineage>
        <taxon>Bacteria</taxon>
        <taxon>Bacillati</taxon>
        <taxon>Actinomycetota</taxon>
        <taxon>Actinomycetes</taxon>
        <taxon>Kitasatosporales</taxon>
        <taxon>Streptomycetaceae</taxon>
        <taxon>Streptomyces</taxon>
    </lineage>
</organism>
<evidence type="ECO:0000313" key="2">
    <source>
        <dbReference type="EMBL" id="CAI78329.1"/>
    </source>
</evidence>
<proteinExistence type="predicted"/>
<reference evidence="3" key="3">
    <citation type="journal article" date="2006" name="Mol. Biol. Evol.">
        <title>Evolution of the terminal regions of the Streptomyces linear chromosome.</title>
        <authorList>
            <person name="Choulet F."/>
            <person name="Aigle B."/>
            <person name="Gallois A."/>
            <person name="Mangenot S."/>
            <person name="Gerbaud C."/>
            <person name="Truong C."/>
            <person name="Francou F.X."/>
            <person name="Fourrier C."/>
            <person name="Guerineau M."/>
            <person name="Decaris B."/>
            <person name="Barbe V."/>
            <person name="Pernodet J.L."/>
            <person name="Leblond P."/>
        </authorList>
    </citation>
    <scope>NUCLEOTIDE SEQUENCE</scope>
    <source>
        <strain evidence="3">ATCC 23877</strain>
    </source>
</reference>
<evidence type="ECO:0000256" key="1">
    <source>
        <dbReference type="SAM" id="MobiDB-lite"/>
    </source>
</evidence>
<name>Q1RQW0_STRA7</name>
<dbReference type="EMBL" id="AJ937740">
    <property type="protein sequence ID" value="CAI78055.1"/>
    <property type="molecule type" value="Genomic_DNA"/>
</dbReference>
<dbReference type="EMBL" id="AM238663">
    <property type="protein sequence ID" value="CAJ89112.1"/>
    <property type="molecule type" value="Genomic_DNA"/>
</dbReference>
<feature type="compositionally biased region" description="Pro residues" evidence="1">
    <location>
        <begin position="14"/>
        <end position="29"/>
    </location>
</feature>
<feature type="compositionally biased region" description="Basic residues" evidence="1">
    <location>
        <begin position="1"/>
        <end position="13"/>
    </location>
</feature>
<protein>
    <submittedName>
        <fullName evidence="2">Uncharacterized protein SAMT0126</fullName>
    </submittedName>
</protein>
<reference evidence="3" key="2">
    <citation type="journal article" date="2006" name="Microbiology (Mosc.)">
        <title>Multiple biosynthetic and uptake systems mediate siderophore-dependent iron acquisition in Streptomyces coelicolor A3(2) and Streptomyces ambofaciens ATCC 23877.</title>
        <authorList>
            <person name="Barona-Gomez F."/>
            <person name="Lautru S."/>
            <person name="Francou F.X."/>
            <person name="Leblond P."/>
            <person name="Pernodet J.L."/>
            <person name="Challis G.L."/>
        </authorList>
    </citation>
    <scope>NUCLEOTIDE SEQUENCE</scope>
    <source>
        <strain evidence="3">ATCC 23877</strain>
    </source>
</reference>
<sequence>MTGARRKLLRPHRPPPACPPPEAPRPGPRPFLQRPSTRNTANRPHPLPNRPDYATGGNPTAQHAPPAEDDAEGYSVAMRRPPTDTTTDQAPTDPTTPDDMPATQPIGYWSGLAHRAVTRHPRDAMARIGRAGNGSSHAGRFRSAVPGCAAQGHLPEVAAVGQTELLHTPDAVRVQREGAADPHDRTVVLDDP</sequence>
<feature type="compositionally biased region" description="Low complexity" evidence="1">
    <location>
        <begin position="78"/>
        <end position="105"/>
    </location>
</feature>
<gene>
    <name evidence="3" type="ORF">SAMT0125</name>
    <name evidence="2" type="ORF">SAMT0126</name>
</gene>
<feature type="region of interest" description="Disordered" evidence="1">
    <location>
        <begin position="1"/>
        <end position="106"/>
    </location>
</feature>
<dbReference type="EMBL" id="AM238664">
    <property type="protein sequence ID" value="CAJ87834.1"/>
    <property type="molecule type" value="Genomic_DNA"/>
</dbReference>
<dbReference type="AlphaFoldDB" id="Q1RQW0"/>
<accession>Q1RQW0</accession>
<evidence type="ECO:0000313" key="3">
    <source>
        <dbReference type="EMBL" id="CAJ87834.1"/>
    </source>
</evidence>
<reference evidence="2" key="1">
    <citation type="journal article" date="2006" name="J. Bacteriol.">
        <title>Intraspecific variability of the terminal inverted repeats of the linear chromosome of Streptomyces ambofaciens.</title>
        <authorList>
            <person name="Choulet F."/>
            <person name="Gallois A."/>
            <person name="Aigle B."/>
            <person name="Mangenot S."/>
            <person name="Gerbaud C."/>
            <person name="Truong C."/>
            <person name="Francou F.X."/>
            <person name="Borges F."/>
            <person name="Fourrier C."/>
            <person name="Guerineau M."/>
            <person name="Decaris B."/>
            <person name="Barbe V."/>
            <person name="Pernodet J.L."/>
            <person name="Leblond P."/>
        </authorList>
    </citation>
    <scope>NUCLEOTIDE SEQUENCE</scope>
    <source>
        <strain evidence="2">ATCC 23877</strain>
    </source>
</reference>
<dbReference type="EMBL" id="AJ937741">
    <property type="protein sequence ID" value="CAI78329.1"/>
    <property type="molecule type" value="Genomic_DNA"/>
</dbReference>